<dbReference type="EMBL" id="BOOQ01000026">
    <property type="protein sequence ID" value="GII47650.1"/>
    <property type="molecule type" value="Genomic_DNA"/>
</dbReference>
<evidence type="ECO:0000256" key="1">
    <source>
        <dbReference type="SAM" id="MobiDB-lite"/>
    </source>
</evidence>
<reference evidence="2" key="1">
    <citation type="submission" date="2021-01" db="EMBL/GenBank/DDBJ databases">
        <title>Whole genome shotgun sequence of Planotetraspora silvatica NBRC 100141.</title>
        <authorList>
            <person name="Komaki H."/>
            <person name="Tamura T."/>
        </authorList>
    </citation>
    <scope>NUCLEOTIDE SEQUENCE</scope>
    <source>
        <strain evidence="2">NBRC 100141</strain>
    </source>
</reference>
<sequence>MALTASVTAMSTTTTADAHTTPFPRAPRLPRPRFRTGDLRLAIVTSRIGEDPAESDRPDRQNRAHST</sequence>
<organism evidence="2 3">
    <name type="scientific">Planotetraspora silvatica</name>
    <dbReference type="NCBI Taxonomy" id="234614"/>
    <lineage>
        <taxon>Bacteria</taxon>
        <taxon>Bacillati</taxon>
        <taxon>Actinomycetota</taxon>
        <taxon>Actinomycetes</taxon>
        <taxon>Streptosporangiales</taxon>
        <taxon>Streptosporangiaceae</taxon>
        <taxon>Planotetraspora</taxon>
    </lineage>
</organism>
<feature type="region of interest" description="Disordered" evidence="1">
    <location>
        <begin position="1"/>
        <end position="67"/>
    </location>
</feature>
<evidence type="ECO:0000313" key="3">
    <source>
        <dbReference type="Proteomes" id="UP000644610"/>
    </source>
</evidence>
<accession>A0A8J3UNK9</accession>
<evidence type="ECO:0000313" key="2">
    <source>
        <dbReference type="EMBL" id="GII47650.1"/>
    </source>
</evidence>
<comment type="caution">
    <text evidence="2">The sequence shown here is derived from an EMBL/GenBank/DDBJ whole genome shotgun (WGS) entry which is preliminary data.</text>
</comment>
<feature type="compositionally biased region" description="Low complexity" evidence="1">
    <location>
        <begin position="1"/>
        <end position="23"/>
    </location>
</feature>
<feature type="compositionally biased region" description="Basic and acidic residues" evidence="1">
    <location>
        <begin position="48"/>
        <end position="67"/>
    </location>
</feature>
<name>A0A8J3UNK9_9ACTN</name>
<dbReference type="Proteomes" id="UP000644610">
    <property type="component" value="Unassembled WGS sequence"/>
</dbReference>
<protein>
    <submittedName>
        <fullName evidence="2">Uncharacterized protein</fullName>
    </submittedName>
</protein>
<dbReference type="AlphaFoldDB" id="A0A8J3UNK9"/>
<proteinExistence type="predicted"/>
<keyword evidence="3" id="KW-1185">Reference proteome</keyword>
<gene>
    <name evidence="2" type="ORF">Psi02_40740</name>
</gene>